<protein>
    <submittedName>
        <fullName evidence="1">Uncharacterized protein</fullName>
    </submittedName>
</protein>
<dbReference type="Proteomes" id="UP000016608">
    <property type="component" value="Unassembled WGS sequence"/>
</dbReference>
<comment type="caution">
    <text evidence="1">The sequence shown here is derived from an EMBL/GenBank/DDBJ whole genome shotgun (WGS) entry which is preliminary data.</text>
</comment>
<proteinExistence type="predicted"/>
<dbReference type="EMBL" id="AWVJ01000095">
    <property type="protein sequence ID" value="ERK46878.1"/>
    <property type="molecule type" value="Genomic_DNA"/>
</dbReference>
<sequence length="45" mass="5172">MTDMLHGAGFFLLQTVIFTNTDNSEKKDWKKSGKRGTIRLMKNIV</sequence>
<name>U2QZY8_EUBRA</name>
<evidence type="ECO:0000313" key="2">
    <source>
        <dbReference type="Proteomes" id="UP000016608"/>
    </source>
</evidence>
<accession>U2QZY8</accession>
<dbReference type="PATRIC" id="fig|1256908.3.peg.1492"/>
<reference evidence="1 2" key="1">
    <citation type="submission" date="2013-06" db="EMBL/GenBank/DDBJ databases">
        <authorList>
            <person name="Weinstock G."/>
            <person name="Sodergren E."/>
            <person name="Lobos E.A."/>
            <person name="Fulton L."/>
            <person name="Fulton R."/>
            <person name="Courtney L."/>
            <person name="Fronick C."/>
            <person name="O'Laughlin M."/>
            <person name="Godfrey J."/>
            <person name="Wilson R.M."/>
            <person name="Miner T."/>
            <person name="Farmer C."/>
            <person name="Delehaunty K."/>
            <person name="Cordes M."/>
            <person name="Minx P."/>
            <person name="Tomlinson C."/>
            <person name="Chen J."/>
            <person name="Wollam A."/>
            <person name="Pepin K.H."/>
            <person name="Bhonagiri V."/>
            <person name="Zhang X."/>
            <person name="Warren W."/>
            <person name="Mitreva M."/>
            <person name="Mardis E.R."/>
            <person name="Wilson R.K."/>
        </authorList>
    </citation>
    <scope>NUCLEOTIDE SEQUENCE [LARGE SCALE GENOMIC DNA]</scope>
    <source>
        <strain evidence="1 2">ATCC 29099</strain>
    </source>
</reference>
<organism evidence="1 2">
    <name type="scientific">Eubacterium ramulus ATCC 29099</name>
    <dbReference type="NCBI Taxonomy" id="1256908"/>
    <lineage>
        <taxon>Bacteria</taxon>
        <taxon>Bacillati</taxon>
        <taxon>Bacillota</taxon>
        <taxon>Clostridia</taxon>
        <taxon>Eubacteriales</taxon>
        <taxon>Eubacteriaceae</taxon>
        <taxon>Eubacterium</taxon>
    </lineage>
</organism>
<gene>
    <name evidence="1" type="ORF">HMPREF0373_01608</name>
</gene>
<dbReference type="HOGENOM" id="CLU_3199988_0_0_9"/>
<evidence type="ECO:0000313" key="1">
    <source>
        <dbReference type="EMBL" id="ERK46878.1"/>
    </source>
</evidence>
<dbReference type="AlphaFoldDB" id="U2QZY8"/>
<keyword evidence="2" id="KW-1185">Reference proteome</keyword>